<evidence type="ECO:0008006" key="6">
    <source>
        <dbReference type="Google" id="ProtNLM"/>
    </source>
</evidence>
<dbReference type="Gene3D" id="1.20.1170.10">
    <property type="match status" value="1"/>
</dbReference>
<dbReference type="EMBL" id="JAAHBU010000332">
    <property type="protein sequence ID" value="NER65856.1"/>
    <property type="molecule type" value="Genomic_DNA"/>
</dbReference>
<evidence type="ECO:0000313" key="3">
    <source>
        <dbReference type="EMBL" id="NER65856.1"/>
    </source>
</evidence>
<accession>A0A6B3NV53</accession>
<dbReference type="Proteomes" id="UP000480410">
    <property type="component" value="Unassembled WGS sequence"/>
</dbReference>
<evidence type="ECO:0000313" key="5">
    <source>
        <dbReference type="Proteomes" id="UP000482634"/>
    </source>
</evidence>
<dbReference type="EMBL" id="JAAHBV010000103">
    <property type="protein sequence ID" value="NER59671.1"/>
    <property type="molecule type" value="Genomic_DNA"/>
</dbReference>
<comment type="caution">
    <text evidence="3">The sequence shown here is derived from an EMBL/GenBank/DDBJ whole genome shotgun (WGS) entry which is preliminary data.</text>
</comment>
<dbReference type="Proteomes" id="UP000482634">
    <property type="component" value="Unassembled WGS sequence"/>
</dbReference>
<evidence type="ECO:0000313" key="2">
    <source>
        <dbReference type="EMBL" id="NER59671.1"/>
    </source>
</evidence>
<gene>
    <name evidence="2" type="ORF">G3435_06030</name>
    <name evidence="3" type="ORF">G3436_20805</name>
</gene>
<organism evidence="3 5">
    <name type="scientific">Pseudomonas brassicae</name>
    <dbReference type="NCBI Taxonomy" id="2708063"/>
    <lineage>
        <taxon>Bacteria</taxon>
        <taxon>Pseudomonadati</taxon>
        <taxon>Pseudomonadota</taxon>
        <taxon>Gammaproteobacteria</taxon>
        <taxon>Pseudomonadales</taxon>
        <taxon>Pseudomonadaceae</taxon>
        <taxon>Pseudomonas</taxon>
    </lineage>
</organism>
<protein>
    <recommendedName>
        <fullName evidence="6">Alpha-xenorhabdolysin family binary toxin subunit B</fullName>
    </recommendedName>
</protein>
<evidence type="ECO:0000256" key="1">
    <source>
        <dbReference type="SAM" id="Coils"/>
    </source>
</evidence>
<dbReference type="SUPFAM" id="SSF58100">
    <property type="entry name" value="Bacterial hemolysins"/>
    <property type="match status" value="1"/>
</dbReference>
<keyword evidence="5" id="KW-1185">Reference proteome</keyword>
<dbReference type="AlphaFoldDB" id="A0A6B3NV53"/>
<proteinExistence type="predicted"/>
<dbReference type="RefSeq" id="WP_163948919.1">
    <property type="nucleotide sequence ID" value="NZ_JAAHBU010000332.1"/>
</dbReference>
<accession>A0A6M0CQ42</accession>
<sequence>MTIETFKIASSEQGREEQAAALPRQLIQYLSAGEDGPGLTLTREHMATLDEYSAEIAAIPSARQPLMAWLGYSTHADVELAVDAMQRLFGMLRVHAAGWPALRACCLGLPSELGVCARAIEHCGEQALLACEKTKALGGRREAWASVQFEAPVVLSAADKVIVADLIGLLGAIQVEVARFHARVTALCTGIEAFRDKARYDYRPLLWRKIEAIRRIQDHPDILRFRLAIERLDVRIENLQQMHAKSVREQASTDRFALEFREVQRRIREEADELRRLRISLSADLERLCRNEGRLQGLATRLDQLITRMQDVTTSAAHLHTAWQLIGVYIETSIERLHTLHNSQQLGIFVIHFKNFLSQWAFIEQCAIALEKRLQ</sequence>
<name>A0A6B3NV53_9PSED</name>
<feature type="coiled-coil region" evidence="1">
    <location>
        <begin position="222"/>
        <end position="291"/>
    </location>
</feature>
<evidence type="ECO:0000313" key="4">
    <source>
        <dbReference type="Proteomes" id="UP000480410"/>
    </source>
</evidence>
<keyword evidence="1" id="KW-0175">Coiled coil</keyword>
<reference evidence="4 5" key="1">
    <citation type="submission" date="2020-02" db="EMBL/GenBank/DDBJ databases">
        <title>Broccoli isolated Pseudomonas sp.</title>
        <authorList>
            <person name="Fujikawa T."/>
            <person name="Sawada H."/>
        </authorList>
    </citation>
    <scope>NUCLEOTIDE SEQUENCE [LARGE SCALE GENOMIC DNA]</scope>
    <source>
        <strain evidence="3 5">MAFF212427</strain>
        <strain evidence="2 4">MAFF212428</strain>
    </source>
</reference>